<keyword evidence="2" id="KW-0645">Protease</keyword>
<dbReference type="GO" id="GO:0008234">
    <property type="term" value="F:cysteine-type peptidase activity"/>
    <property type="evidence" value="ECO:0007669"/>
    <property type="project" value="InterPro"/>
</dbReference>
<sequence>MTKFERHPFDETEVKDNVKVCMFYLLEAVLLAGDKRKLVSRDHFKIMQNPELHLVFQNYSYSHTVGLWESFSRSVSQNSSLGFPKEDVARLENKLDDLNRKMQLIMQHLGIEESLYYRFEAHAPVMQTKYIHPSERPPIPSRGWTIDVNDDTMTNYVKGISPLLSHSWKDVDRVYIPINNEDKHWLAAEVDLVLRHVTLYDSSCSVSND</sequence>
<dbReference type="Proteomes" id="UP000796880">
    <property type="component" value="Unassembled WGS sequence"/>
</dbReference>
<evidence type="ECO:0000256" key="3">
    <source>
        <dbReference type="ARBA" id="ARBA00022801"/>
    </source>
</evidence>
<proteinExistence type="inferred from homology"/>
<reference evidence="5" key="1">
    <citation type="submission" date="2020-03" db="EMBL/GenBank/DDBJ databases">
        <title>A high-quality chromosome-level genome assembly of a woody plant with both climbing and erect habits, Rhamnella rubrinervis.</title>
        <authorList>
            <person name="Lu Z."/>
            <person name="Yang Y."/>
            <person name="Zhu X."/>
            <person name="Sun Y."/>
        </authorList>
    </citation>
    <scope>NUCLEOTIDE SEQUENCE</scope>
    <source>
        <strain evidence="5">BYM</strain>
        <tissue evidence="5">Leaf</tissue>
    </source>
</reference>
<dbReference type="Gene3D" id="3.40.395.10">
    <property type="entry name" value="Adenoviral Proteinase, Chain A"/>
    <property type="match status" value="1"/>
</dbReference>
<dbReference type="SUPFAM" id="SSF54001">
    <property type="entry name" value="Cysteine proteinases"/>
    <property type="match status" value="1"/>
</dbReference>
<comment type="caution">
    <text evidence="5">The sequence shown here is derived from an EMBL/GenBank/DDBJ whole genome shotgun (WGS) entry which is preliminary data.</text>
</comment>
<evidence type="ECO:0000313" key="5">
    <source>
        <dbReference type="EMBL" id="KAF3451316.1"/>
    </source>
</evidence>
<protein>
    <recommendedName>
        <fullName evidence="4">Ubiquitin-like protease family profile domain-containing protein</fullName>
    </recommendedName>
</protein>
<evidence type="ECO:0000256" key="1">
    <source>
        <dbReference type="ARBA" id="ARBA00005234"/>
    </source>
</evidence>
<evidence type="ECO:0000256" key="2">
    <source>
        <dbReference type="ARBA" id="ARBA00022670"/>
    </source>
</evidence>
<dbReference type="InterPro" id="IPR003653">
    <property type="entry name" value="Peptidase_C48_C"/>
</dbReference>
<dbReference type="Pfam" id="PF02902">
    <property type="entry name" value="Peptidase_C48"/>
    <property type="match status" value="1"/>
</dbReference>
<gene>
    <name evidence="5" type="ORF">FNV43_RR07411</name>
</gene>
<organism evidence="5 6">
    <name type="scientific">Rhamnella rubrinervis</name>
    <dbReference type="NCBI Taxonomy" id="2594499"/>
    <lineage>
        <taxon>Eukaryota</taxon>
        <taxon>Viridiplantae</taxon>
        <taxon>Streptophyta</taxon>
        <taxon>Embryophyta</taxon>
        <taxon>Tracheophyta</taxon>
        <taxon>Spermatophyta</taxon>
        <taxon>Magnoliopsida</taxon>
        <taxon>eudicotyledons</taxon>
        <taxon>Gunneridae</taxon>
        <taxon>Pentapetalae</taxon>
        <taxon>rosids</taxon>
        <taxon>fabids</taxon>
        <taxon>Rosales</taxon>
        <taxon>Rhamnaceae</taxon>
        <taxon>rhamnoid group</taxon>
        <taxon>Rhamneae</taxon>
        <taxon>Rhamnella</taxon>
    </lineage>
</organism>
<evidence type="ECO:0000259" key="4">
    <source>
        <dbReference type="Pfam" id="PF02902"/>
    </source>
</evidence>
<dbReference type="EMBL" id="VOIH02000003">
    <property type="protein sequence ID" value="KAF3451316.1"/>
    <property type="molecule type" value="Genomic_DNA"/>
</dbReference>
<dbReference type="OrthoDB" id="1302742at2759"/>
<name>A0A8K0HF83_9ROSA</name>
<evidence type="ECO:0000313" key="6">
    <source>
        <dbReference type="Proteomes" id="UP000796880"/>
    </source>
</evidence>
<dbReference type="GO" id="GO:0006508">
    <property type="term" value="P:proteolysis"/>
    <property type="evidence" value="ECO:0007669"/>
    <property type="project" value="UniProtKB-KW"/>
</dbReference>
<comment type="similarity">
    <text evidence="1">Belongs to the peptidase C48 family.</text>
</comment>
<accession>A0A8K0HF83</accession>
<dbReference type="InterPro" id="IPR038765">
    <property type="entry name" value="Papain-like_cys_pep_sf"/>
</dbReference>
<dbReference type="AlphaFoldDB" id="A0A8K0HF83"/>
<feature type="domain" description="Ubiquitin-like protease family profile" evidence="4">
    <location>
        <begin position="165"/>
        <end position="205"/>
    </location>
</feature>
<keyword evidence="3" id="KW-0378">Hydrolase</keyword>
<keyword evidence="6" id="KW-1185">Reference proteome</keyword>